<dbReference type="PANTHER" id="PTHR24366">
    <property type="entry name" value="IG(IMMUNOGLOBULIN) AND LRR(LEUCINE RICH REPEAT) DOMAINS"/>
    <property type="match status" value="1"/>
</dbReference>
<keyword evidence="5" id="KW-1185">Reference proteome</keyword>
<protein>
    <submittedName>
        <fullName evidence="4">Uncharacterized protein</fullName>
    </submittedName>
</protein>
<dbReference type="AlphaFoldDB" id="A0AAE0QZ12"/>
<keyword evidence="1" id="KW-0433">Leucine-rich repeat</keyword>
<dbReference type="SUPFAM" id="SSF52058">
    <property type="entry name" value="L domain-like"/>
    <property type="match status" value="1"/>
</dbReference>
<dbReference type="InterPro" id="IPR032675">
    <property type="entry name" value="LRR_dom_sf"/>
</dbReference>
<keyword evidence="3" id="KW-1133">Transmembrane helix</keyword>
<feature type="non-terminal residue" evidence="4">
    <location>
        <position position="408"/>
    </location>
</feature>
<comment type="caution">
    <text evidence="4">The sequence shown here is derived from an EMBL/GenBank/DDBJ whole genome shotgun (WGS) entry which is preliminary data.</text>
</comment>
<sequence length="408" mass="46026">NLPGHYEDTLRSKMNVKVPTVLLTLLSLTRELVGCPSVCTCNITHTDCSSRDLPLSFNLISSQIPSNATTLNLSRNGIALIDPGAFVNLSSLLQLDLSRNQLLMLHPSTFYPLSSLELLDLSSNLLEDLAVDLFSELSNLRQLILRDNRLKNVNSKQFQSLAELQRLDLSLNSLASVSLHLLDGLQGLEWLSLAGNRLRSIPRVVLEPLTVLKRLLLEGNHWNCSCVLVPFRHWVEWMLYRGGHVDSIECSLPAILQGRDLRIIPMDMFKHCSQHPSSDTRMLPSTKSLIVSRDSTAACIEQRPRAVNLRRATTTLVLARLVCGVVWLMMLMVAMYGCVYAILTAKYKQEQLKRSLLLHQLPLIEVEEPEVEKEKEEEDEKEMEADFDKGAKAREHTEWMALPPEVCV</sequence>
<proteinExistence type="predicted"/>
<dbReference type="InterPro" id="IPR003591">
    <property type="entry name" value="Leu-rich_rpt_typical-subtyp"/>
</dbReference>
<dbReference type="InterPro" id="IPR001611">
    <property type="entry name" value="Leu-rich_rpt"/>
</dbReference>
<keyword evidence="3" id="KW-0812">Transmembrane</keyword>
<organism evidence="4 5">
    <name type="scientific">Hemibagrus guttatus</name>
    <dbReference type="NCBI Taxonomy" id="175788"/>
    <lineage>
        <taxon>Eukaryota</taxon>
        <taxon>Metazoa</taxon>
        <taxon>Chordata</taxon>
        <taxon>Craniata</taxon>
        <taxon>Vertebrata</taxon>
        <taxon>Euteleostomi</taxon>
        <taxon>Actinopterygii</taxon>
        <taxon>Neopterygii</taxon>
        <taxon>Teleostei</taxon>
        <taxon>Ostariophysi</taxon>
        <taxon>Siluriformes</taxon>
        <taxon>Bagridae</taxon>
        <taxon>Hemibagrus</taxon>
    </lineage>
</organism>
<dbReference type="EMBL" id="JAUCMX010000009">
    <property type="protein sequence ID" value="KAK3536006.1"/>
    <property type="molecule type" value="Genomic_DNA"/>
</dbReference>
<reference evidence="4" key="1">
    <citation type="submission" date="2023-06" db="EMBL/GenBank/DDBJ databases">
        <title>Male Hemibagrus guttatus genome.</title>
        <authorList>
            <person name="Bian C."/>
        </authorList>
    </citation>
    <scope>NUCLEOTIDE SEQUENCE</scope>
    <source>
        <strain evidence="4">Male_cb2023</strain>
        <tissue evidence="4">Muscle</tissue>
    </source>
</reference>
<evidence type="ECO:0000256" key="1">
    <source>
        <dbReference type="ARBA" id="ARBA00022614"/>
    </source>
</evidence>
<gene>
    <name evidence="4" type="ORF">QTP70_024505</name>
</gene>
<accession>A0AAE0QZ12</accession>
<keyword evidence="2" id="KW-0677">Repeat</keyword>
<evidence type="ECO:0000256" key="2">
    <source>
        <dbReference type="ARBA" id="ARBA00022737"/>
    </source>
</evidence>
<evidence type="ECO:0000313" key="5">
    <source>
        <dbReference type="Proteomes" id="UP001274896"/>
    </source>
</evidence>
<dbReference type="Proteomes" id="UP001274896">
    <property type="component" value="Unassembled WGS sequence"/>
</dbReference>
<keyword evidence="3" id="KW-0472">Membrane</keyword>
<dbReference type="PRINTS" id="PR00019">
    <property type="entry name" value="LEURICHRPT"/>
</dbReference>
<evidence type="ECO:0000313" key="4">
    <source>
        <dbReference type="EMBL" id="KAK3536006.1"/>
    </source>
</evidence>
<evidence type="ECO:0000256" key="3">
    <source>
        <dbReference type="SAM" id="Phobius"/>
    </source>
</evidence>
<dbReference type="SMART" id="SM00369">
    <property type="entry name" value="LRR_TYP"/>
    <property type="match status" value="6"/>
</dbReference>
<dbReference type="PROSITE" id="PS51450">
    <property type="entry name" value="LRR"/>
    <property type="match status" value="2"/>
</dbReference>
<feature type="transmembrane region" description="Helical" evidence="3">
    <location>
        <begin position="317"/>
        <end position="343"/>
    </location>
</feature>
<dbReference type="Gene3D" id="3.80.10.10">
    <property type="entry name" value="Ribonuclease Inhibitor"/>
    <property type="match status" value="2"/>
</dbReference>
<dbReference type="Pfam" id="PF13855">
    <property type="entry name" value="LRR_8"/>
    <property type="match status" value="2"/>
</dbReference>
<name>A0AAE0QZ12_9TELE</name>